<dbReference type="Proteomes" id="UP000541558">
    <property type="component" value="Unassembled WGS sequence"/>
</dbReference>
<sequence length="575" mass="65430">MSQQESTNANPSGNTFSESKHEISRLERDCYYFGVSGRRPGPKLVYRTSTDVFRNRVVVGQFTYICEMQLLPVYGHDKLSKLWNTILEETVKLLDKREIKFTSIDLARFRWSEEDRVPTTNTVTSRITIWIGVLPGSTTTEAAFHSSQGILELLKQHEIDDLDVAFRESVVRSLVMSDQRLEAIFYQNLRCSSELFAPEYEPHHDQNVIDWATTSLSLPIAGRKTLHIQGSLGFYFRVGSDLYGVTARHVLFPQEEGNMPYKHVAPAPEREVVLMSERAYEDFLTSIRNRERDLAVTVEYEQRRATTQRAQAETGDERAAIALESIEAEIERKNKAIEALDAFRAKIRDFRWSWDVDMRVIGHVVWAPPISGNNPPYGYTQDLCVIKLDKSKFAANFRGNVIDLCHGRNLERTIDFWWRIHPRHGAPSNFELPLDYLYKLQRVLTPAQLKQPNTQDSNGDPVRFVFQKGHTSGLTIGPLNGFESHVRRYSLLGSFDSIEAAVYAYDTKSGPFSQCGDSGAVIAGDEQEFGLQLTSGAGSGNIELTDITYCTPMFWLWNHVIKPEFPGAELYFDAI</sequence>
<gene>
    <name evidence="2" type="ORF">D9611_005174</name>
</gene>
<organism evidence="2 3">
    <name type="scientific">Ephemerocybe angulata</name>
    <dbReference type="NCBI Taxonomy" id="980116"/>
    <lineage>
        <taxon>Eukaryota</taxon>
        <taxon>Fungi</taxon>
        <taxon>Dikarya</taxon>
        <taxon>Basidiomycota</taxon>
        <taxon>Agaricomycotina</taxon>
        <taxon>Agaricomycetes</taxon>
        <taxon>Agaricomycetidae</taxon>
        <taxon>Agaricales</taxon>
        <taxon>Agaricineae</taxon>
        <taxon>Psathyrellaceae</taxon>
        <taxon>Ephemerocybe</taxon>
    </lineage>
</organism>
<protein>
    <submittedName>
        <fullName evidence="2">Uncharacterized protein</fullName>
    </submittedName>
</protein>
<proteinExistence type="predicted"/>
<dbReference type="EMBL" id="JAACJK010000110">
    <property type="protein sequence ID" value="KAF5332793.1"/>
    <property type="molecule type" value="Genomic_DNA"/>
</dbReference>
<accession>A0A8H5C0L6</accession>
<feature type="region of interest" description="Disordered" evidence="1">
    <location>
        <begin position="1"/>
        <end position="21"/>
    </location>
</feature>
<comment type="caution">
    <text evidence="2">The sequence shown here is derived from an EMBL/GenBank/DDBJ whole genome shotgun (WGS) entry which is preliminary data.</text>
</comment>
<feature type="compositionally biased region" description="Polar residues" evidence="1">
    <location>
        <begin position="1"/>
        <end position="17"/>
    </location>
</feature>
<reference evidence="2 3" key="1">
    <citation type="journal article" date="2020" name="ISME J.">
        <title>Uncovering the hidden diversity of litter-decomposition mechanisms in mushroom-forming fungi.</title>
        <authorList>
            <person name="Floudas D."/>
            <person name="Bentzer J."/>
            <person name="Ahren D."/>
            <person name="Johansson T."/>
            <person name="Persson P."/>
            <person name="Tunlid A."/>
        </authorList>
    </citation>
    <scope>NUCLEOTIDE SEQUENCE [LARGE SCALE GENOMIC DNA]</scope>
    <source>
        <strain evidence="2 3">CBS 175.51</strain>
    </source>
</reference>
<name>A0A8H5C0L6_9AGAR</name>
<evidence type="ECO:0000256" key="1">
    <source>
        <dbReference type="SAM" id="MobiDB-lite"/>
    </source>
</evidence>
<dbReference type="AlphaFoldDB" id="A0A8H5C0L6"/>
<dbReference type="OrthoDB" id="5424209at2759"/>
<evidence type="ECO:0000313" key="3">
    <source>
        <dbReference type="Proteomes" id="UP000541558"/>
    </source>
</evidence>
<evidence type="ECO:0000313" key="2">
    <source>
        <dbReference type="EMBL" id="KAF5332793.1"/>
    </source>
</evidence>
<keyword evidence="3" id="KW-1185">Reference proteome</keyword>